<comment type="caution">
    <text evidence="1">The sequence shown here is derived from an EMBL/GenBank/DDBJ whole genome shotgun (WGS) entry which is preliminary data.</text>
</comment>
<protein>
    <submittedName>
        <fullName evidence="1">PLVAP isoform 3</fullName>
    </submittedName>
</protein>
<dbReference type="Proteomes" id="UP000236370">
    <property type="component" value="Unassembled WGS sequence"/>
</dbReference>
<gene>
    <name evidence="1" type="ORF">CK820_G0026137</name>
</gene>
<dbReference type="EMBL" id="NBAG03000278">
    <property type="protein sequence ID" value="PNI50635.1"/>
    <property type="molecule type" value="Genomic_DNA"/>
</dbReference>
<organism evidence="1 2">
    <name type="scientific">Pan troglodytes</name>
    <name type="common">Chimpanzee</name>
    <dbReference type="NCBI Taxonomy" id="9598"/>
    <lineage>
        <taxon>Eukaryota</taxon>
        <taxon>Metazoa</taxon>
        <taxon>Chordata</taxon>
        <taxon>Craniata</taxon>
        <taxon>Vertebrata</taxon>
        <taxon>Euteleostomi</taxon>
        <taxon>Mammalia</taxon>
        <taxon>Eutheria</taxon>
        <taxon>Euarchontoglires</taxon>
        <taxon>Primates</taxon>
        <taxon>Haplorrhini</taxon>
        <taxon>Catarrhini</taxon>
        <taxon>Hominidae</taxon>
        <taxon>Pan</taxon>
    </lineage>
</organism>
<dbReference type="AlphaFoldDB" id="A0A2J8LTN9"/>
<evidence type="ECO:0000313" key="2">
    <source>
        <dbReference type="Proteomes" id="UP000236370"/>
    </source>
</evidence>
<sequence length="52" mass="5883">SEKQCRDQFKDMNKSCDALLFMLNQKVRTGSHSPPLLERECFQAPLGALSRG</sequence>
<name>A0A2J8LTN9_PANTR</name>
<dbReference type="InterPro" id="IPR009538">
    <property type="entry name" value="PV-1"/>
</dbReference>
<reference evidence="1 2" key="1">
    <citation type="submission" date="2017-12" db="EMBL/GenBank/DDBJ databases">
        <title>High-resolution comparative analysis of great ape genomes.</title>
        <authorList>
            <person name="Pollen A."/>
            <person name="Hastie A."/>
            <person name="Hormozdiari F."/>
            <person name="Dougherty M."/>
            <person name="Liu R."/>
            <person name="Chaisson M."/>
            <person name="Hoppe E."/>
            <person name="Hill C."/>
            <person name="Pang A."/>
            <person name="Hillier L."/>
            <person name="Baker C."/>
            <person name="Armstrong J."/>
            <person name="Shendure J."/>
            <person name="Paten B."/>
            <person name="Wilson R."/>
            <person name="Chao H."/>
            <person name="Schneider V."/>
            <person name="Ventura M."/>
            <person name="Kronenberg Z."/>
            <person name="Murali S."/>
            <person name="Gordon D."/>
            <person name="Cantsilieris S."/>
            <person name="Munson K."/>
            <person name="Nelson B."/>
            <person name="Raja A."/>
            <person name="Underwood J."/>
            <person name="Diekhans M."/>
            <person name="Fiddes I."/>
            <person name="Haussler D."/>
            <person name="Eichler E."/>
        </authorList>
    </citation>
    <scope>NUCLEOTIDE SEQUENCE [LARGE SCALE GENOMIC DNA]</scope>
    <source>
        <strain evidence="1">Yerkes chimp pedigree #C0471</strain>
    </source>
</reference>
<evidence type="ECO:0000313" key="1">
    <source>
        <dbReference type="EMBL" id="PNI50635.1"/>
    </source>
</evidence>
<feature type="non-terminal residue" evidence="1">
    <location>
        <position position="1"/>
    </location>
</feature>
<proteinExistence type="predicted"/>
<accession>A0A2J8LTN9</accession>
<dbReference type="Pfam" id="PF06637">
    <property type="entry name" value="PV-1"/>
    <property type="match status" value="1"/>
</dbReference>